<reference evidence="2 3" key="1">
    <citation type="submission" date="2023-01" db="EMBL/GenBank/DDBJ databases">
        <authorList>
            <person name="Whitehead M."/>
        </authorList>
    </citation>
    <scope>NUCLEOTIDE SEQUENCE [LARGE SCALE GENOMIC DNA]</scope>
</reference>
<dbReference type="SUPFAM" id="SSF56672">
    <property type="entry name" value="DNA/RNA polymerases"/>
    <property type="match status" value="1"/>
</dbReference>
<feature type="domain" description="Reverse transcriptase" evidence="1">
    <location>
        <begin position="1"/>
        <end position="186"/>
    </location>
</feature>
<gene>
    <name evidence="2" type="ORF">MEUPH1_LOCUS18573</name>
</gene>
<evidence type="ECO:0000313" key="3">
    <source>
        <dbReference type="Proteomes" id="UP001160148"/>
    </source>
</evidence>
<organism evidence="2 3">
    <name type="scientific">Macrosiphum euphorbiae</name>
    <name type="common">potato aphid</name>
    <dbReference type="NCBI Taxonomy" id="13131"/>
    <lineage>
        <taxon>Eukaryota</taxon>
        <taxon>Metazoa</taxon>
        <taxon>Ecdysozoa</taxon>
        <taxon>Arthropoda</taxon>
        <taxon>Hexapoda</taxon>
        <taxon>Insecta</taxon>
        <taxon>Pterygota</taxon>
        <taxon>Neoptera</taxon>
        <taxon>Paraneoptera</taxon>
        <taxon>Hemiptera</taxon>
        <taxon>Sternorrhyncha</taxon>
        <taxon>Aphidomorpha</taxon>
        <taxon>Aphidoidea</taxon>
        <taxon>Aphididae</taxon>
        <taxon>Macrosiphini</taxon>
        <taxon>Macrosiphum</taxon>
    </lineage>
</organism>
<dbReference type="Pfam" id="PF00078">
    <property type="entry name" value="RVT_1"/>
    <property type="match status" value="1"/>
</dbReference>
<dbReference type="InterPro" id="IPR000477">
    <property type="entry name" value="RT_dom"/>
</dbReference>
<proteinExistence type="predicted"/>
<evidence type="ECO:0000313" key="2">
    <source>
        <dbReference type="EMBL" id="CAI6363659.1"/>
    </source>
</evidence>
<dbReference type="Proteomes" id="UP001160148">
    <property type="component" value="Unassembled WGS sequence"/>
</dbReference>
<name>A0AAV0X5K2_9HEMI</name>
<protein>
    <recommendedName>
        <fullName evidence="1">Reverse transcriptase domain-containing protein</fullName>
    </recommendedName>
</protein>
<dbReference type="GO" id="GO:0071897">
    <property type="term" value="P:DNA biosynthetic process"/>
    <property type="evidence" value="ECO:0007669"/>
    <property type="project" value="UniProtKB-ARBA"/>
</dbReference>
<dbReference type="AlphaFoldDB" id="A0AAV0X5K2"/>
<evidence type="ECO:0000259" key="1">
    <source>
        <dbReference type="PROSITE" id="PS50878"/>
    </source>
</evidence>
<comment type="caution">
    <text evidence="2">The sequence shown here is derived from an EMBL/GenBank/DDBJ whole genome shotgun (WGS) entry which is preliminary data.</text>
</comment>
<dbReference type="PANTHER" id="PTHR33332">
    <property type="entry name" value="REVERSE TRANSCRIPTASE DOMAIN-CONTAINING PROTEIN"/>
    <property type="match status" value="1"/>
</dbReference>
<dbReference type="PROSITE" id="PS50878">
    <property type="entry name" value="RT_POL"/>
    <property type="match status" value="1"/>
</dbReference>
<dbReference type="EMBL" id="CARXXK010000003">
    <property type="protein sequence ID" value="CAI6363659.1"/>
    <property type="molecule type" value="Genomic_DNA"/>
</dbReference>
<sequence>MLDDKHWDDALEEANETKKSCSIRSLFSIILTSCGLLFKLKLILPSTYYLILQSYLEDRFFSVRYGSSNSSPKPINAGVPQDAVNAPLLFNIFVSDQPTLPTSLIADFADDKAILTNSHDPSIASSHIQEHLSLLEKWYKEWGVKINESKSIQCTFTFRKGICPSITLNEQILPTAQSTRYLGIIIDQRLTWSPHLRSKLLSLNNRFRLLRSLLTSKHIKLPTKLLIYKLYLKPMRGRTEFNYGALQKFQTLTVSNASNPKRSEP</sequence>
<keyword evidence="3" id="KW-1185">Reference proteome</keyword>
<dbReference type="InterPro" id="IPR043502">
    <property type="entry name" value="DNA/RNA_pol_sf"/>
</dbReference>
<accession>A0AAV0X5K2</accession>